<sequence>MREAFLRLEMEGLVTREPGYGARVSTFSLDEVEDVLEARVLVENHTAGRSFAHREELLPRAEAAHEAMVRSCRERDTAAFTAADRLFHELIVDAAGNALLSAVYRTLRERQTLFTSAVVRGRADRMQDAIAEHVRVLTTLRGDDQEAFCAAVNDHLAWSTALARESL</sequence>
<dbReference type="Proteomes" id="UP000683575">
    <property type="component" value="Chromosome"/>
</dbReference>
<proteinExistence type="predicted"/>
<organism evidence="2 3">
    <name type="scientific">Nocardioides panacis</name>
    <dbReference type="NCBI Taxonomy" id="2849501"/>
    <lineage>
        <taxon>Bacteria</taxon>
        <taxon>Bacillati</taxon>
        <taxon>Actinomycetota</taxon>
        <taxon>Actinomycetes</taxon>
        <taxon>Propionibacteriales</taxon>
        <taxon>Nocardioidaceae</taxon>
        <taxon>Nocardioides</taxon>
    </lineage>
</organism>
<dbReference type="Pfam" id="PF07729">
    <property type="entry name" value="FCD"/>
    <property type="match status" value="1"/>
</dbReference>
<feature type="domain" description="GntR C-terminal" evidence="1">
    <location>
        <begin position="34"/>
        <end position="136"/>
    </location>
</feature>
<keyword evidence="3" id="KW-1185">Reference proteome</keyword>
<evidence type="ECO:0000313" key="3">
    <source>
        <dbReference type="Proteomes" id="UP000683575"/>
    </source>
</evidence>
<dbReference type="PANTHER" id="PTHR43537">
    <property type="entry name" value="TRANSCRIPTIONAL REGULATOR, GNTR FAMILY"/>
    <property type="match status" value="1"/>
</dbReference>
<dbReference type="EMBL" id="CP077062">
    <property type="protein sequence ID" value="QWZ07881.1"/>
    <property type="molecule type" value="Genomic_DNA"/>
</dbReference>
<reference evidence="2" key="1">
    <citation type="submission" date="2021-06" db="EMBL/GenBank/DDBJ databases">
        <title>Complete genome sequence of Nocardioides sp. G188.</title>
        <authorList>
            <person name="Im W.-T."/>
        </authorList>
    </citation>
    <scope>NUCLEOTIDE SEQUENCE</scope>
    <source>
        <strain evidence="2">G188</strain>
    </source>
</reference>
<gene>
    <name evidence="2" type="ORF">KRR39_21295</name>
</gene>
<accession>A0A975XZX2</accession>
<dbReference type="AlphaFoldDB" id="A0A975XZX2"/>
<name>A0A975XZX2_9ACTN</name>
<dbReference type="PANTHER" id="PTHR43537:SF24">
    <property type="entry name" value="GLUCONATE OPERON TRANSCRIPTIONAL REPRESSOR"/>
    <property type="match status" value="1"/>
</dbReference>
<dbReference type="InterPro" id="IPR011711">
    <property type="entry name" value="GntR_C"/>
</dbReference>
<evidence type="ECO:0000313" key="2">
    <source>
        <dbReference type="EMBL" id="QWZ07881.1"/>
    </source>
</evidence>
<protein>
    <submittedName>
        <fullName evidence="2">GntR family transcriptional regulator</fullName>
    </submittedName>
</protein>
<dbReference type="KEGG" id="nps:KRR39_21295"/>
<evidence type="ECO:0000259" key="1">
    <source>
        <dbReference type="SMART" id="SM00895"/>
    </source>
</evidence>
<dbReference type="SMART" id="SM00895">
    <property type="entry name" value="FCD"/>
    <property type="match status" value="1"/>
</dbReference>